<proteinExistence type="predicted"/>
<dbReference type="GeneID" id="9617678"/>
<dbReference type="OrthoDB" id="550829at2759"/>
<dbReference type="KEGG" id="vcn:VOLCADRAFT_91077"/>
<dbReference type="Proteomes" id="UP000001058">
    <property type="component" value="Unassembled WGS sequence"/>
</dbReference>
<reference evidence="1 2" key="1">
    <citation type="journal article" date="2010" name="Science">
        <title>Genomic analysis of organismal complexity in the multicellular green alga Volvox carteri.</title>
        <authorList>
            <person name="Prochnik S.E."/>
            <person name="Umen J."/>
            <person name="Nedelcu A.M."/>
            <person name="Hallmann A."/>
            <person name="Miller S.M."/>
            <person name="Nishii I."/>
            <person name="Ferris P."/>
            <person name="Kuo A."/>
            <person name="Mitros T."/>
            <person name="Fritz-Laylin L.K."/>
            <person name="Hellsten U."/>
            <person name="Chapman J."/>
            <person name="Simakov O."/>
            <person name="Rensing S.A."/>
            <person name="Terry A."/>
            <person name="Pangilinan J."/>
            <person name="Kapitonov V."/>
            <person name="Jurka J."/>
            <person name="Salamov A."/>
            <person name="Shapiro H."/>
            <person name="Schmutz J."/>
            <person name="Grimwood J."/>
            <person name="Lindquist E."/>
            <person name="Lucas S."/>
            <person name="Grigoriev I.V."/>
            <person name="Schmitt R."/>
            <person name="Kirk D."/>
            <person name="Rokhsar D.S."/>
        </authorList>
    </citation>
    <scope>NUCLEOTIDE SEQUENCE [LARGE SCALE GENOMIC DNA]</scope>
    <source>
        <strain evidence="2">f. Nagariensis / Eve</strain>
    </source>
</reference>
<keyword evidence="2" id="KW-1185">Reference proteome</keyword>
<gene>
    <name evidence="1" type="ORF">VOLCADRAFT_91077</name>
</gene>
<dbReference type="InParanoid" id="D8TW43"/>
<dbReference type="AlphaFoldDB" id="D8TW43"/>
<evidence type="ECO:0000313" key="1">
    <source>
        <dbReference type="EMBL" id="EFJ48413.1"/>
    </source>
</evidence>
<organism evidence="2">
    <name type="scientific">Volvox carteri f. nagariensis</name>
    <dbReference type="NCBI Taxonomy" id="3068"/>
    <lineage>
        <taxon>Eukaryota</taxon>
        <taxon>Viridiplantae</taxon>
        <taxon>Chlorophyta</taxon>
        <taxon>core chlorophytes</taxon>
        <taxon>Chlorophyceae</taxon>
        <taxon>CS clade</taxon>
        <taxon>Chlamydomonadales</taxon>
        <taxon>Volvocaceae</taxon>
        <taxon>Volvox</taxon>
    </lineage>
</organism>
<accession>D8TW43</accession>
<evidence type="ECO:0000313" key="2">
    <source>
        <dbReference type="Proteomes" id="UP000001058"/>
    </source>
</evidence>
<sequence>MTDYWKNNLRRAISYSCWTKGTGSCPERIWVQCRCIKCLERQPVGFADGGNILSLAEFSQHACSQPPSLKLFTIVHPGTPNNPVPLLDWLRAANEHMGGEKLVRRQLCSSRSSNNYSHHATGAKTRRSRGVPYVFPDVLLATQSGPRQRNGVSVRATAASAARPCSVPVSNILGPTVNSTAAIFSAG</sequence>
<dbReference type="RefSeq" id="XP_002950667.1">
    <property type="nucleotide sequence ID" value="XM_002950621.1"/>
</dbReference>
<protein>
    <submittedName>
        <fullName evidence="1">Uncharacterized protein</fullName>
    </submittedName>
</protein>
<name>D8TW43_VOLCA</name>
<dbReference type="EMBL" id="GL378340">
    <property type="protein sequence ID" value="EFJ48413.1"/>
    <property type="molecule type" value="Genomic_DNA"/>
</dbReference>